<organism evidence="2 3">
    <name type="scientific">Natribaculum luteum</name>
    <dbReference type="NCBI Taxonomy" id="1586232"/>
    <lineage>
        <taxon>Archaea</taxon>
        <taxon>Methanobacteriati</taxon>
        <taxon>Methanobacteriota</taxon>
        <taxon>Stenosarchaea group</taxon>
        <taxon>Halobacteria</taxon>
        <taxon>Halobacteriales</taxon>
        <taxon>Natrialbaceae</taxon>
        <taxon>Natribaculum</taxon>
    </lineage>
</organism>
<evidence type="ECO:0000259" key="1">
    <source>
        <dbReference type="Pfam" id="PF00171"/>
    </source>
</evidence>
<dbReference type="SUPFAM" id="SSF53720">
    <property type="entry name" value="ALDH-like"/>
    <property type="match status" value="1"/>
</dbReference>
<dbReference type="GeneID" id="71855884"/>
<dbReference type="Gene3D" id="3.40.605.10">
    <property type="entry name" value="Aldehyde Dehydrogenase, Chain A, domain 1"/>
    <property type="match status" value="1"/>
</dbReference>
<feature type="domain" description="Aldehyde dehydrogenase" evidence="1">
    <location>
        <begin position="19"/>
        <end position="278"/>
    </location>
</feature>
<name>A0ABD5P1I0_9EURY</name>
<evidence type="ECO:0000313" key="3">
    <source>
        <dbReference type="Proteomes" id="UP001595821"/>
    </source>
</evidence>
<dbReference type="InterPro" id="IPR015590">
    <property type="entry name" value="Aldehyde_DH_dom"/>
</dbReference>
<dbReference type="RefSeq" id="WP_246975947.1">
    <property type="nucleotide sequence ID" value="NZ_CP095398.1"/>
</dbReference>
<dbReference type="Pfam" id="PF00171">
    <property type="entry name" value="Aldedh"/>
    <property type="match status" value="1"/>
</dbReference>
<comment type="caution">
    <text evidence="2">The sequence shown here is derived from an EMBL/GenBank/DDBJ whole genome shotgun (WGS) entry which is preliminary data.</text>
</comment>
<sequence length="478" mass="51306">MGVDAQSSPVESDASGIVADLIDRGRDAMAEISDYSQKEVDELVRAVGWAIYQEDHAVHLSEVAVEESELGKVEDKIQKKRRKILGVLEDTLGEPSVGVIDVDEEQKLTEIAKPVGVVGAVVPSTHPGTTPTALAMMALKGRNAIILSPSPRGEKVCELVVEYIHDELEKVGAPTDLVQMVPRPATKSKAYELMDQVDLLQVTGSSANVARGESSGTPNYCVGEGNAVAIVDSTADVETVAKRLHKSKTVDHATSCSSDNNAAIVEEVYDDLVDALQNEGGYVCNETERRKIRDALFPEGHGSLDTDLVAQPADVIAEAAGLENPEAKAADFFITEGTGIGPEYPLSGEKLAVVLNVFEVPDLEEAIETTKRILSFEGAGHSCGIHTENDDHVRKVGDEVNVARVIVNQPHAFANGGWHKNGLPNTLSEGGGTWAGNQLDGNVNYEHFIQTTTISRVIEDAKRPDEQELFGSYLETHA</sequence>
<gene>
    <name evidence="2" type="ORF">ACFOZ7_14340</name>
</gene>
<reference evidence="2 3" key="1">
    <citation type="journal article" date="2014" name="Int. J. Syst. Evol. Microbiol.">
        <title>Complete genome sequence of Corynebacterium casei LMG S-19264T (=DSM 44701T), isolated from a smear-ripened cheese.</title>
        <authorList>
            <consortium name="US DOE Joint Genome Institute (JGI-PGF)"/>
            <person name="Walter F."/>
            <person name="Albersmeier A."/>
            <person name="Kalinowski J."/>
            <person name="Ruckert C."/>
        </authorList>
    </citation>
    <scope>NUCLEOTIDE SEQUENCE [LARGE SCALE GENOMIC DNA]</scope>
    <source>
        <strain evidence="2 3">IBRC-M 10912</strain>
    </source>
</reference>
<dbReference type="AlphaFoldDB" id="A0ABD5P1I0"/>
<proteinExistence type="predicted"/>
<evidence type="ECO:0000313" key="2">
    <source>
        <dbReference type="EMBL" id="MFC4248099.1"/>
    </source>
</evidence>
<dbReference type="Gene3D" id="3.40.309.10">
    <property type="entry name" value="Aldehyde Dehydrogenase, Chain A, domain 2"/>
    <property type="match status" value="1"/>
</dbReference>
<accession>A0ABD5P1I0</accession>
<dbReference type="PANTHER" id="PTHR11699">
    <property type="entry name" value="ALDEHYDE DEHYDROGENASE-RELATED"/>
    <property type="match status" value="1"/>
</dbReference>
<dbReference type="InterPro" id="IPR016161">
    <property type="entry name" value="Ald_DH/histidinol_DH"/>
</dbReference>
<dbReference type="Proteomes" id="UP001595821">
    <property type="component" value="Unassembled WGS sequence"/>
</dbReference>
<dbReference type="EMBL" id="JBHSDJ010000114">
    <property type="protein sequence ID" value="MFC4248099.1"/>
    <property type="molecule type" value="Genomic_DNA"/>
</dbReference>
<dbReference type="InterPro" id="IPR016163">
    <property type="entry name" value="Ald_DH_C"/>
</dbReference>
<protein>
    <submittedName>
        <fullName evidence="2">Aldehyde dehydrogenase family protein</fullName>
    </submittedName>
</protein>
<dbReference type="InterPro" id="IPR016162">
    <property type="entry name" value="Ald_DH_N"/>
</dbReference>